<sequence length="197" mass="20990">MPNQPNIEPQDELAWLAFRYVAGELTAAETEQFELQLAVDQRARETLAQTVELYHAVAAAESLPTIAACEPARRQTTSRTQQVAWISAGVSAATLLLMAGWSAGWFFGPSSVPSANINVAHVSPELAAAWNELRAEATVGDDELSDDELASLPEDELSISTEAPSWMTAAVLGIAGHDPALPVATPLDAAESRPQEN</sequence>
<keyword evidence="1" id="KW-0812">Transmembrane</keyword>
<dbReference type="RefSeq" id="WP_145089068.1">
    <property type="nucleotide sequence ID" value="NZ_CP036274.1"/>
</dbReference>
<dbReference type="AlphaFoldDB" id="A0A517YC46"/>
<evidence type="ECO:0000313" key="2">
    <source>
        <dbReference type="EMBL" id="QDU27817.1"/>
    </source>
</evidence>
<dbReference type="OrthoDB" id="212276at2"/>
<dbReference type="KEGG" id="aagg:ETAA8_29080"/>
<protein>
    <recommendedName>
        <fullName evidence="4">Anti-sigma factor</fullName>
    </recommendedName>
</protein>
<evidence type="ECO:0000256" key="1">
    <source>
        <dbReference type="SAM" id="Phobius"/>
    </source>
</evidence>
<keyword evidence="1" id="KW-0472">Membrane</keyword>
<keyword evidence="1" id="KW-1133">Transmembrane helix</keyword>
<feature type="transmembrane region" description="Helical" evidence="1">
    <location>
        <begin position="83"/>
        <end position="107"/>
    </location>
</feature>
<reference evidence="2 3" key="1">
    <citation type="submission" date="2019-02" db="EMBL/GenBank/DDBJ databases">
        <title>Deep-cultivation of Planctomycetes and their phenomic and genomic characterization uncovers novel biology.</title>
        <authorList>
            <person name="Wiegand S."/>
            <person name="Jogler M."/>
            <person name="Boedeker C."/>
            <person name="Pinto D."/>
            <person name="Vollmers J."/>
            <person name="Rivas-Marin E."/>
            <person name="Kohn T."/>
            <person name="Peeters S.H."/>
            <person name="Heuer A."/>
            <person name="Rast P."/>
            <person name="Oberbeckmann S."/>
            <person name="Bunk B."/>
            <person name="Jeske O."/>
            <person name="Meyerdierks A."/>
            <person name="Storesund J.E."/>
            <person name="Kallscheuer N."/>
            <person name="Luecker S."/>
            <person name="Lage O.M."/>
            <person name="Pohl T."/>
            <person name="Merkel B.J."/>
            <person name="Hornburger P."/>
            <person name="Mueller R.-W."/>
            <person name="Bruemmer F."/>
            <person name="Labrenz M."/>
            <person name="Spormann A.M."/>
            <person name="Op den Camp H."/>
            <person name="Overmann J."/>
            <person name="Amann R."/>
            <person name="Jetten M.S.M."/>
            <person name="Mascher T."/>
            <person name="Medema M.H."/>
            <person name="Devos D.P."/>
            <person name="Kaster A.-K."/>
            <person name="Ovreas L."/>
            <person name="Rohde M."/>
            <person name="Galperin M.Y."/>
            <person name="Jogler C."/>
        </authorList>
    </citation>
    <scope>NUCLEOTIDE SEQUENCE [LARGE SCALE GENOMIC DNA]</scope>
    <source>
        <strain evidence="2 3">ETA_A8</strain>
    </source>
</reference>
<proteinExistence type="predicted"/>
<keyword evidence="3" id="KW-1185">Reference proteome</keyword>
<gene>
    <name evidence="2" type="ORF">ETAA8_29080</name>
</gene>
<name>A0A517YC46_9BACT</name>
<accession>A0A517YC46</accession>
<dbReference type="EMBL" id="CP036274">
    <property type="protein sequence ID" value="QDU27817.1"/>
    <property type="molecule type" value="Genomic_DNA"/>
</dbReference>
<organism evidence="2 3">
    <name type="scientific">Anatilimnocola aggregata</name>
    <dbReference type="NCBI Taxonomy" id="2528021"/>
    <lineage>
        <taxon>Bacteria</taxon>
        <taxon>Pseudomonadati</taxon>
        <taxon>Planctomycetota</taxon>
        <taxon>Planctomycetia</taxon>
        <taxon>Pirellulales</taxon>
        <taxon>Pirellulaceae</taxon>
        <taxon>Anatilimnocola</taxon>
    </lineage>
</organism>
<dbReference type="Proteomes" id="UP000315017">
    <property type="component" value="Chromosome"/>
</dbReference>
<evidence type="ECO:0000313" key="3">
    <source>
        <dbReference type="Proteomes" id="UP000315017"/>
    </source>
</evidence>
<evidence type="ECO:0008006" key="4">
    <source>
        <dbReference type="Google" id="ProtNLM"/>
    </source>
</evidence>